<keyword evidence="17" id="KW-1185">Reference proteome</keyword>
<evidence type="ECO:0000256" key="2">
    <source>
        <dbReference type="ARBA" id="ARBA00001947"/>
    </source>
</evidence>
<organism evidence="16 17">
    <name type="scientific">Thermomonospora umbrina</name>
    <dbReference type="NCBI Taxonomy" id="111806"/>
    <lineage>
        <taxon>Bacteria</taxon>
        <taxon>Bacillati</taxon>
        <taxon>Actinomycetota</taxon>
        <taxon>Actinomycetes</taxon>
        <taxon>Streptosporangiales</taxon>
        <taxon>Thermomonosporaceae</taxon>
        <taxon>Thermomonospora</taxon>
    </lineage>
</organism>
<dbReference type="InterPro" id="IPR045357">
    <property type="entry name" value="Aminopeptidase_N-like_N"/>
</dbReference>
<evidence type="ECO:0000256" key="13">
    <source>
        <dbReference type="SAM" id="SignalP"/>
    </source>
</evidence>
<evidence type="ECO:0000256" key="8">
    <source>
        <dbReference type="ARBA" id="ARBA00022801"/>
    </source>
</evidence>
<dbReference type="AlphaFoldDB" id="A0A3D9SK58"/>
<dbReference type="EC" id="3.4.11.2" evidence="4"/>
<name>A0A3D9SK58_9ACTN</name>
<dbReference type="Gene3D" id="2.60.40.1730">
    <property type="entry name" value="tricorn interacting facor f3 domain"/>
    <property type="match status" value="1"/>
</dbReference>
<evidence type="ECO:0000256" key="7">
    <source>
        <dbReference type="ARBA" id="ARBA00022723"/>
    </source>
</evidence>
<feature type="signal peptide" evidence="13">
    <location>
        <begin position="1"/>
        <end position="28"/>
    </location>
</feature>
<keyword evidence="6" id="KW-0645">Protease</keyword>
<comment type="cofactor">
    <cofactor evidence="2">
        <name>Zn(2+)</name>
        <dbReference type="ChEBI" id="CHEBI:29105"/>
    </cofactor>
</comment>
<dbReference type="InterPro" id="IPR001930">
    <property type="entry name" value="Peptidase_M1"/>
</dbReference>
<dbReference type="PRINTS" id="PR00756">
    <property type="entry name" value="ALADIPTASE"/>
</dbReference>
<reference evidence="16 17" key="1">
    <citation type="submission" date="2018-08" db="EMBL/GenBank/DDBJ databases">
        <title>Sequencing the genomes of 1000 actinobacteria strains.</title>
        <authorList>
            <person name="Klenk H.-P."/>
        </authorList>
    </citation>
    <scope>NUCLEOTIDE SEQUENCE [LARGE SCALE GENOMIC DNA]</scope>
    <source>
        <strain evidence="16 17">DSM 43927</strain>
    </source>
</reference>
<dbReference type="InterPro" id="IPR014782">
    <property type="entry name" value="Peptidase_M1_dom"/>
</dbReference>
<dbReference type="CDD" id="cd09603">
    <property type="entry name" value="M1_APN_like"/>
    <property type="match status" value="1"/>
</dbReference>
<accession>A0A3D9SK58</accession>
<dbReference type="PANTHER" id="PTHR11533:SF297">
    <property type="entry name" value="AMINOPEPTIDASE N"/>
    <property type="match status" value="1"/>
</dbReference>
<keyword evidence="8" id="KW-0378">Hydrolase</keyword>
<feature type="chain" id="PRO_5017765570" description="Aminopeptidase N" evidence="13">
    <location>
        <begin position="29"/>
        <end position="496"/>
    </location>
</feature>
<keyword evidence="13" id="KW-0732">Signal</keyword>
<dbReference type="Gene3D" id="1.10.390.10">
    <property type="entry name" value="Neutral Protease Domain 2"/>
    <property type="match status" value="1"/>
</dbReference>
<dbReference type="GO" id="GO:0016285">
    <property type="term" value="F:alanyl aminopeptidase activity"/>
    <property type="evidence" value="ECO:0007669"/>
    <property type="project" value="UniProtKB-EC"/>
</dbReference>
<evidence type="ECO:0000256" key="10">
    <source>
        <dbReference type="ARBA" id="ARBA00023049"/>
    </source>
</evidence>
<evidence type="ECO:0000256" key="9">
    <source>
        <dbReference type="ARBA" id="ARBA00022833"/>
    </source>
</evidence>
<feature type="domain" description="Aminopeptidase N-like N-terminal" evidence="15">
    <location>
        <begin position="90"/>
        <end position="258"/>
    </location>
</feature>
<dbReference type="InterPro" id="IPR042097">
    <property type="entry name" value="Aminopeptidase_N-like_N_sf"/>
</dbReference>
<gene>
    <name evidence="16" type="ORF">DFJ69_1521</name>
</gene>
<dbReference type="SUPFAM" id="SSF55486">
    <property type="entry name" value="Metalloproteases ('zincins'), catalytic domain"/>
    <property type="match status" value="1"/>
</dbReference>
<evidence type="ECO:0000256" key="3">
    <source>
        <dbReference type="ARBA" id="ARBA00010136"/>
    </source>
</evidence>
<evidence type="ECO:0000256" key="5">
    <source>
        <dbReference type="ARBA" id="ARBA00015611"/>
    </source>
</evidence>
<sequence>MRTIAYSATAATVATVTALALSAGHGDAATEPCSSQARIAGAACAVAEEAHNPPPRPSKPLALRGAPGTPGIGDRYFPAAGNGGYDALDYDVALAYRADGTVSAATTMKARATQDLTGFSLDYRGPRVRSVAVDGRRATFARKGQELTVVPTQPLPRGAEFTAVVHYAGKPGPLNNSALGTYGWIPTRDGAVTLSEPDGTPTWIPVNDHPLDKATYTFRLTVPKGLQALANGSPSPPVHKGDVSTYTWAERSPMASYLAMIAIGRFHVMRGQAGGIPVITAVDPRFRKAAAKLHRDTVRALRWMPKVFGPYPFTTSGGIIDDPRLEYALETQERPVYGGFVPEPQFVVHELAHQWFGNSVSLKSWPDIWLNEGLATYAEWLWHERRGKGNTAHKIFGRYYRQPATSAIFSPPPGRPGRANLFGYSVYVRGAMTVHALRRRVGDEAFFRILRAWSATHRHGNAETADFIALAERESGKPLQRLFQVWLHTKGKPKAW</sequence>
<evidence type="ECO:0000256" key="11">
    <source>
        <dbReference type="ARBA" id="ARBA00029811"/>
    </source>
</evidence>
<dbReference type="Pfam" id="PF17900">
    <property type="entry name" value="Peptidase_M1_N"/>
    <property type="match status" value="1"/>
</dbReference>
<protein>
    <recommendedName>
        <fullName evidence="5">Aminopeptidase N</fullName>
        <ecNumber evidence="4">3.4.11.2</ecNumber>
    </recommendedName>
    <alternativeName>
        <fullName evidence="11">Alanine aminopeptidase</fullName>
    </alternativeName>
    <alternativeName>
        <fullName evidence="12">Lysyl aminopeptidase</fullName>
    </alternativeName>
</protein>
<feature type="domain" description="Peptidase M1 membrane alanine aminopeptidase" evidence="14">
    <location>
        <begin position="346"/>
        <end position="486"/>
    </location>
</feature>
<dbReference type="GO" id="GO:0006508">
    <property type="term" value="P:proteolysis"/>
    <property type="evidence" value="ECO:0007669"/>
    <property type="project" value="UniProtKB-KW"/>
</dbReference>
<evidence type="ECO:0000256" key="6">
    <source>
        <dbReference type="ARBA" id="ARBA00022670"/>
    </source>
</evidence>
<evidence type="ECO:0000256" key="1">
    <source>
        <dbReference type="ARBA" id="ARBA00000098"/>
    </source>
</evidence>
<evidence type="ECO:0000259" key="14">
    <source>
        <dbReference type="Pfam" id="PF01433"/>
    </source>
</evidence>
<keyword evidence="7" id="KW-0479">Metal-binding</keyword>
<dbReference type="EMBL" id="QTTT01000001">
    <property type="protein sequence ID" value="REE96097.1"/>
    <property type="molecule type" value="Genomic_DNA"/>
</dbReference>
<keyword evidence="10" id="KW-0482">Metalloprotease</keyword>
<dbReference type="PANTHER" id="PTHR11533">
    <property type="entry name" value="PROTEASE M1 ZINC METALLOPROTEASE"/>
    <property type="match status" value="1"/>
</dbReference>
<keyword evidence="9" id="KW-0862">Zinc</keyword>
<evidence type="ECO:0000256" key="4">
    <source>
        <dbReference type="ARBA" id="ARBA00012564"/>
    </source>
</evidence>
<evidence type="ECO:0000313" key="16">
    <source>
        <dbReference type="EMBL" id="REE96097.1"/>
    </source>
</evidence>
<proteinExistence type="inferred from homology"/>
<dbReference type="InterPro" id="IPR027268">
    <property type="entry name" value="Peptidase_M4/M1_CTD_sf"/>
</dbReference>
<dbReference type="SUPFAM" id="SSF63737">
    <property type="entry name" value="Leukotriene A4 hydrolase N-terminal domain"/>
    <property type="match status" value="1"/>
</dbReference>
<dbReference type="GO" id="GO:0008270">
    <property type="term" value="F:zinc ion binding"/>
    <property type="evidence" value="ECO:0007669"/>
    <property type="project" value="InterPro"/>
</dbReference>
<evidence type="ECO:0000313" key="17">
    <source>
        <dbReference type="Proteomes" id="UP000256661"/>
    </source>
</evidence>
<comment type="caution">
    <text evidence="16">The sequence shown here is derived from an EMBL/GenBank/DDBJ whole genome shotgun (WGS) entry which is preliminary data.</text>
</comment>
<dbReference type="Proteomes" id="UP000256661">
    <property type="component" value="Unassembled WGS sequence"/>
</dbReference>
<dbReference type="GO" id="GO:0008237">
    <property type="term" value="F:metallopeptidase activity"/>
    <property type="evidence" value="ECO:0007669"/>
    <property type="project" value="UniProtKB-KW"/>
</dbReference>
<evidence type="ECO:0000256" key="12">
    <source>
        <dbReference type="ARBA" id="ARBA00031533"/>
    </source>
</evidence>
<dbReference type="Pfam" id="PF01433">
    <property type="entry name" value="Peptidase_M1"/>
    <property type="match status" value="1"/>
</dbReference>
<evidence type="ECO:0000259" key="15">
    <source>
        <dbReference type="Pfam" id="PF17900"/>
    </source>
</evidence>
<comment type="similarity">
    <text evidence="3">Belongs to the peptidase M1 family.</text>
</comment>
<comment type="catalytic activity">
    <reaction evidence="1">
        <text>Release of an N-terminal amino acid, Xaa-|-Yaa- from a peptide, amide or arylamide. Xaa is preferably Ala, but may be most amino acids including Pro (slow action). When a terminal hydrophobic residue is followed by a prolyl residue, the two may be released as an intact Xaa-Pro dipeptide.</text>
        <dbReference type="EC" id="3.4.11.2"/>
    </reaction>
</comment>
<dbReference type="InterPro" id="IPR050344">
    <property type="entry name" value="Peptidase_M1_aminopeptidases"/>
</dbReference>